<dbReference type="Gene3D" id="3.30.710.10">
    <property type="entry name" value="Potassium Channel Kv1.1, Chain A"/>
    <property type="match status" value="1"/>
</dbReference>
<dbReference type="InterPro" id="IPR000210">
    <property type="entry name" value="BTB/POZ_dom"/>
</dbReference>
<dbReference type="HOGENOM" id="CLU_004253_2_1_1"/>
<reference evidence="5" key="2">
    <citation type="submission" date="2013-12" db="EMBL/GenBank/DDBJ databases">
        <authorList>
            <person name="Yu Y."/>
            <person name="Lee S."/>
            <person name="de Baynast K."/>
            <person name="Wissotski M."/>
            <person name="Liu L."/>
            <person name="Talag J."/>
            <person name="Goicoechea J."/>
            <person name="Angelova A."/>
            <person name="Jetty R."/>
            <person name="Kudrna D."/>
            <person name="Golser W."/>
            <person name="Rivera L."/>
            <person name="Zhang J."/>
            <person name="Wing R."/>
        </authorList>
    </citation>
    <scope>NUCLEOTIDE SEQUENCE</scope>
</reference>
<evidence type="ECO:0000259" key="2">
    <source>
        <dbReference type="PROSITE" id="PS50097"/>
    </source>
</evidence>
<name>A0A0D9XK02_9ORYZ</name>
<evidence type="ECO:0000313" key="5">
    <source>
        <dbReference type="Proteomes" id="UP000032180"/>
    </source>
</evidence>
<dbReference type="InterPro" id="IPR011333">
    <property type="entry name" value="SKP1/BTB/POZ_sf"/>
</dbReference>
<dbReference type="GO" id="GO:0016567">
    <property type="term" value="P:protein ubiquitination"/>
    <property type="evidence" value="ECO:0007669"/>
    <property type="project" value="InterPro"/>
</dbReference>
<accession>A0A0D9XK02</accession>
<dbReference type="Gramene" id="LPERR10G07970.1">
    <property type="protein sequence ID" value="LPERR10G07970.1"/>
    <property type="gene ID" value="LPERR10G07970"/>
</dbReference>
<keyword evidence="5" id="KW-1185">Reference proteome</keyword>
<dbReference type="CDD" id="cd00121">
    <property type="entry name" value="MATH"/>
    <property type="match status" value="1"/>
</dbReference>
<evidence type="ECO:0000256" key="1">
    <source>
        <dbReference type="ARBA" id="ARBA00004906"/>
    </source>
</evidence>
<dbReference type="Proteomes" id="UP000032180">
    <property type="component" value="Chromosome 10"/>
</dbReference>
<dbReference type="SUPFAM" id="SSF54695">
    <property type="entry name" value="POZ domain"/>
    <property type="match status" value="1"/>
</dbReference>
<dbReference type="InterPro" id="IPR045005">
    <property type="entry name" value="BPM1-6"/>
</dbReference>
<evidence type="ECO:0000313" key="4">
    <source>
        <dbReference type="EnsemblPlants" id="LPERR10G07970.1"/>
    </source>
</evidence>
<dbReference type="Pfam" id="PF00651">
    <property type="entry name" value="BTB"/>
    <property type="match status" value="1"/>
</dbReference>
<dbReference type="STRING" id="77586.A0A0D9XK02"/>
<dbReference type="SMART" id="SM00225">
    <property type="entry name" value="BTB"/>
    <property type="match status" value="1"/>
</dbReference>
<dbReference type="eggNOG" id="KOG1987">
    <property type="taxonomic scope" value="Eukaryota"/>
</dbReference>
<feature type="domain" description="BTB" evidence="2">
    <location>
        <begin position="188"/>
        <end position="257"/>
    </location>
</feature>
<dbReference type="InterPro" id="IPR002083">
    <property type="entry name" value="MATH/TRAF_dom"/>
</dbReference>
<reference evidence="4 5" key="1">
    <citation type="submission" date="2012-08" db="EMBL/GenBank/DDBJ databases">
        <title>Oryza genome evolution.</title>
        <authorList>
            <person name="Wing R.A."/>
        </authorList>
    </citation>
    <scope>NUCLEOTIDE SEQUENCE</scope>
</reference>
<dbReference type="PANTHER" id="PTHR26379">
    <property type="entry name" value="BTB/POZ AND MATH DOMAIN-CONTAINING PROTEIN 1"/>
    <property type="match status" value="1"/>
</dbReference>
<dbReference type="PROSITE" id="PS50144">
    <property type="entry name" value="MATH"/>
    <property type="match status" value="1"/>
</dbReference>
<evidence type="ECO:0000259" key="3">
    <source>
        <dbReference type="PROSITE" id="PS50144"/>
    </source>
</evidence>
<feature type="domain" description="MATH" evidence="3">
    <location>
        <begin position="26"/>
        <end position="158"/>
    </location>
</feature>
<organism evidence="4 5">
    <name type="scientific">Leersia perrieri</name>
    <dbReference type="NCBI Taxonomy" id="77586"/>
    <lineage>
        <taxon>Eukaryota</taxon>
        <taxon>Viridiplantae</taxon>
        <taxon>Streptophyta</taxon>
        <taxon>Embryophyta</taxon>
        <taxon>Tracheophyta</taxon>
        <taxon>Spermatophyta</taxon>
        <taxon>Magnoliopsida</taxon>
        <taxon>Liliopsida</taxon>
        <taxon>Poales</taxon>
        <taxon>Poaceae</taxon>
        <taxon>BOP clade</taxon>
        <taxon>Oryzoideae</taxon>
        <taxon>Oryzeae</taxon>
        <taxon>Oryzinae</taxon>
        <taxon>Leersia</taxon>
    </lineage>
</organism>
<evidence type="ECO:0008006" key="6">
    <source>
        <dbReference type="Google" id="ProtNLM"/>
    </source>
</evidence>
<dbReference type="PANTHER" id="PTHR26379:SF382">
    <property type="entry name" value="OS10G0435900 PROTEIN"/>
    <property type="match status" value="1"/>
</dbReference>
<dbReference type="SUPFAM" id="SSF49599">
    <property type="entry name" value="TRAF domain-like"/>
    <property type="match status" value="1"/>
</dbReference>
<reference evidence="4" key="3">
    <citation type="submission" date="2015-04" db="UniProtKB">
        <authorList>
            <consortium name="EnsemblPlants"/>
        </authorList>
    </citation>
    <scope>IDENTIFICATION</scope>
</reference>
<comment type="pathway">
    <text evidence="1">Protein modification; protein ubiquitination.</text>
</comment>
<dbReference type="SMART" id="SM00061">
    <property type="entry name" value="MATH"/>
    <property type="match status" value="1"/>
</dbReference>
<protein>
    <recommendedName>
        <fullName evidence="6">BTB domain-containing protein</fullName>
    </recommendedName>
</protein>
<dbReference type="EnsemblPlants" id="LPERR10G07970.1">
    <property type="protein sequence ID" value="LPERR10G07970.1"/>
    <property type="gene ID" value="LPERR10G07970"/>
</dbReference>
<proteinExistence type="predicted"/>
<dbReference type="AlphaFoldDB" id="A0A0D9XK02"/>
<dbReference type="Pfam" id="PF22486">
    <property type="entry name" value="MATH_2"/>
    <property type="match status" value="1"/>
</dbReference>
<dbReference type="InterPro" id="IPR008974">
    <property type="entry name" value="TRAF-like"/>
</dbReference>
<sequence length="319" mass="35586">MTTQASSSVDNSPLPSRSASTIIAARTYHVLKIDGYSSNFLKVKPNDLLDTFTFSAGGRTWYMKYCPNGKSEESKDFIGIYLVLDDNIVEPVMAQVSFSLLDQHGKPVPSYTCTIQLFRFSTQEASANALGFKIFITKEDLERSGHLKDDCFSIGVQLVIAKKTPSIMASPSDMHLHYGNLLSSKRGTDVELIVGGKTFNAHRLVLATRSPVFMAQLFGQMKEGTSVNNVVHIDDMEAQVFEILLNFIYTYKLQEMDQEDEVAMTQHLIVAADKYDLKRLKKNSEVKLTERTPGFGHGKCPDGLAEEIFNAIKIQSDIF</sequence>
<dbReference type="PROSITE" id="PS50097">
    <property type="entry name" value="BTB"/>
    <property type="match status" value="1"/>
</dbReference>
<dbReference type="Gene3D" id="2.60.210.10">
    <property type="entry name" value="Apoptosis, Tumor Necrosis Factor Receptor Associated Protein 2, Chain A"/>
    <property type="match status" value="1"/>
</dbReference>